<accession>A0A815FIT0</accession>
<keyword evidence="7" id="KW-1185">Reference proteome</keyword>
<dbReference type="Proteomes" id="UP000663829">
    <property type="component" value="Unassembled WGS sequence"/>
</dbReference>
<evidence type="ECO:0000313" key="6">
    <source>
        <dbReference type="EMBL" id="CAF4175494.1"/>
    </source>
</evidence>
<dbReference type="Proteomes" id="UP000681722">
    <property type="component" value="Unassembled WGS sequence"/>
</dbReference>
<evidence type="ECO:0000256" key="1">
    <source>
        <dbReference type="SAM" id="MobiDB-lite"/>
    </source>
</evidence>
<dbReference type="Proteomes" id="UP000682733">
    <property type="component" value="Unassembled WGS sequence"/>
</dbReference>
<feature type="region of interest" description="Disordered" evidence="1">
    <location>
        <begin position="338"/>
        <end position="391"/>
    </location>
</feature>
<feature type="domain" description="Chromatin assembly factor 1 subunit A dimerization" evidence="2">
    <location>
        <begin position="184"/>
        <end position="250"/>
    </location>
</feature>
<dbReference type="InterPro" id="IPR022043">
    <property type="entry name" value="CAF1A_DD"/>
</dbReference>
<evidence type="ECO:0000313" key="5">
    <source>
        <dbReference type="EMBL" id="CAF3992740.1"/>
    </source>
</evidence>
<feature type="non-terminal residue" evidence="4">
    <location>
        <position position="498"/>
    </location>
</feature>
<dbReference type="EMBL" id="CAJNOK010013290">
    <property type="protein sequence ID" value="CAF1181489.1"/>
    <property type="molecule type" value="Genomic_DNA"/>
</dbReference>
<evidence type="ECO:0000259" key="2">
    <source>
        <dbReference type="Pfam" id="PF12253"/>
    </source>
</evidence>
<proteinExistence type="predicted"/>
<reference evidence="4" key="1">
    <citation type="submission" date="2021-02" db="EMBL/GenBank/DDBJ databases">
        <authorList>
            <person name="Nowell W R."/>
        </authorList>
    </citation>
    <scope>NUCLEOTIDE SEQUENCE</scope>
</reference>
<sequence>RAERDEKRRAREEEKQKKDAEKQKKQEEKQKKEEEKQKREEEKQKKLEEKQKKDEEKQKSEQLKIAYRKMLEEEKQAKDAEKLKRMEVKLQKQKKEEKEKKSMEDRLKNFLRKPSIVSQVAEQVIQLQSENNGGDINDFEQRVLKQDLNVLNYTIKDIISAQSGLTKDQQNSSEKVSSDNVDMKYIHFPKKYFIRPPYYGTFSKGRLILVDATEPYAVVDNTIDYDDDSVLEWDDGEEAEDCEGSDIDQTSSVGSDVADEDDELFISTIQLKQGREAAKSSVWDRNVQKKKSLRDLKPIFGCIYDNKYLSDQEKLKEISECQQYKMIVVPAEKANNSCEEKSAKVSVTPKQRQSQTKDKIPFKSQTKRSSSNKPAVESPSKRRKINVSKAHSDGTATCDKYLMTMEYEENVFKIDGGGDREDQKSKSNILEDTSNSKLLLTAESIDCQAKHFRTMSADCDNMNLQCSVNSADATIDSFVQSVPLSPPLVTVLVARRKN</sequence>
<feature type="region of interest" description="Disordered" evidence="1">
    <location>
        <begin position="1"/>
        <end position="62"/>
    </location>
</feature>
<dbReference type="Pfam" id="PF12253">
    <property type="entry name" value="CAF1A_dimeriz"/>
    <property type="match status" value="1"/>
</dbReference>
<dbReference type="AlphaFoldDB" id="A0A815FIT0"/>
<name>A0A815FIT0_9BILA</name>
<evidence type="ECO:0000313" key="4">
    <source>
        <dbReference type="EMBL" id="CAF1325937.1"/>
    </source>
</evidence>
<gene>
    <name evidence="4" type="ORF">GPM918_LOCUS29703</name>
    <name evidence="3" type="ORF">OVA965_LOCUS23084</name>
    <name evidence="6" type="ORF">SRO942_LOCUS30290</name>
    <name evidence="5" type="ORF">TMI583_LOCUS23802</name>
</gene>
<evidence type="ECO:0000313" key="3">
    <source>
        <dbReference type="EMBL" id="CAF1181489.1"/>
    </source>
</evidence>
<protein>
    <recommendedName>
        <fullName evidence="2">Chromatin assembly factor 1 subunit A dimerization domain-containing protein</fullName>
    </recommendedName>
</protein>
<dbReference type="EMBL" id="CAJOBC010050326">
    <property type="protein sequence ID" value="CAF4175494.1"/>
    <property type="molecule type" value="Genomic_DNA"/>
</dbReference>
<dbReference type="Proteomes" id="UP000677228">
    <property type="component" value="Unassembled WGS sequence"/>
</dbReference>
<feature type="compositionally biased region" description="Polar residues" evidence="1">
    <location>
        <begin position="363"/>
        <end position="373"/>
    </location>
</feature>
<comment type="caution">
    <text evidence="4">The sequence shown here is derived from an EMBL/GenBank/DDBJ whole genome shotgun (WGS) entry which is preliminary data.</text>
</comment>
<dbReference type="OrthoDB" id="79480at2759"/>
<evidence type="ECO:0000313" key="7">
    <source>
        <dbReference type="Proteomes" id="UP000663829"/>
    </source>
</evidence>
<dbReference type="EMBL" id="CAJOBA010034819">
    <property type="protein sequence ID" value="CAF3992740.1"/>
    <property type="molecule type" value="Genomic_DNA"/>
</dbReference>
<dbReference type="EMBL" id="CAJNOQ010013649">
    <property type="protein sequence ID" value="CAF1325937.1"/>
    <property type="molecule type" value="Genomic_DNA"/>
</dbReference>
<organism evidence="4 7">
    <name type="scientific">Didymodactylos carnosus</name>
    <dbReference type="NCBI Taxonomy" id="1234261"/>
    <lineage>
        <taxon>Eukaryota</taxon>
        <taxon>Metazoa</taxon>
        <taxon>Spiralia</taxon>
        <taxon>Gnathifera</taxon>
        <taxon>Rotifera</taxon>
        <taxon>Eurotatoria</taxon>
        <taxon>Bdelloidea</taxon>
        <taxon>Philodinida</taxon>
        <taxon>Philodinidae</taxon>
        <taxon>Didymodactylos</taxon>
    </lineage>
</organism>